<comment type="caution">
    <text evidence="1">The sequence shown here is derived from an EMBL/GenBank/DDBJ whole genome shotgun (WGS) entry which is preliminary data.</text>
</comment>
<proteinExistence type="predicted"/>
<gene>
    <name evidence="1" type="ORF">LCGC14_0423640</name>
</gene>
<dbReference type="EMBL" id="LAZR01000388">
    <property type="protein sequence ID" value="KKN71201.1"/>
    <property type="molecule type" value="Genomic_DNA"/>
</dbReference>
<protein>
    <submittedName>
        <fullName evidence="1">Uncharacterized protein</fullName>
    </submittedName>
</protein>
<name>A0A0F9VCA1_9ZZZZ</name>
<dbReference type="AlphaFoldDB" id="A0A0F9VCA1"/>
<accession>A0A0F9VCA1</accession>
<organism evidence="1">
    <name type="scientific">marine sediment metagenome</name>
    <dbReference type="NCBI Taxonomy" id="412755"/>
    <lineage>
        <taxon>unclassified sequences</taxon>
        <taxon>metagenomes</taxon>
        <taxon>ecological metagenomes</taxon>
    </lineage>
</organism>
<evidence type="ECO:0000313" key="1">
    <source>
        <dbReference type="EMBL" id="KKN71201.1"/>
    </source>
</evidence>
<reference evidence="1" key="1">
    <citation type="journal article" date="2015" name="Nature">
        <title>Complex archaea that bridge the gap between prokaryotes and eukaryotes.</title>
        <authorList>
            <person name="Spang A."/>
            <person name="Saw J.H."/>
            <person name="Jorgensen S.L."/>
            <person name="Zaremba-Niedzwiedzka K."/>
            <person name="Martijn J."/>
            <person name="Lind A.E."/>
            <person name="van Eijk R."/>
            <person name="Schleper C."/>
            <person name="Guy L."/>
            <person name="Ettema T.J."/>
        </authorList>
    </citation>
    <scope>NUCLEOTIDE SEQUENCE</scope>
</reference>
<sequence length="89" mass="10200">MRRTIERNPPQLDTLIKCSATVITAMLGYKTKRLAYIHSQQLSSKAFISEREAEKLGKLQELEEAATVVRNANIDYKKAWAKIHRSKVL</sequence>